<dbReference type="GO" id="GO:0032153">
    <property type="term" value="C:cell division site"/>
    <property type="evidence" value="ECO:0007669"/>
    <property type="project" value="TreeGrafter"/>
</dbReference>
<dbReference type="GO" id="GO:0005524">
    <property type="term" value="F:ATP binding"/>
    <property type="evidence" value="ECO:0007669"/>
    <property type="project" value="UniProtKB-KW"/>
</dbReference>
<dbReference type="Pfam" id="PF03969">
    <property type="entry name" value="AFG1_ATPase"/>
    <property type="match status" value="1"/>
</dbReference>
<dbReference type="PANTHER" id="PTHR12169">
    <property type="entry name" value="ATPASE N2B"/>
    <property type="match status" value="1"/>
</dbReference>
<dbReference type="Proteomes" id="UP000332594">
    <property type="component" value="Unassembled WGS sequence"/>
</dbReference>
<protein>
    <submittedName>
        <fullName evidence="3">AFG1-like ATPase</fullName>
    </submittedName>
</protein>
<organism evidence="3 4">
    <name type="scientific">Raoultella terrigena</name>
    <name type="common">Klebsiella terrigena</name>
    <dbReference type="NCBI Taxonomy" id="577"/>
    <lineage>
        <taxon>Bacteria</taxon>
        <taxon>Pseudomonadati</taxon>
        <taxon>Pseudomonadota</taxon>
        <taxon>Gammaproteobacteria</taxon>
        <taxon>Enterobacterales</taxon>
        <taxon>Enterobacteriaceae</taxon>
        <taxon>Klebsiella/Raoultella group</taxon>
        <taxon>Raoultella</taxon>
    </lineage>
</organism>
<dbReference type="RefSeq" id="WP_134525888.1">
    <property type="nucleotide sequence ID" value="NZ_BJNO01000001.1"/>
</dbReference>
<dbReference type="GO" id="GO:0016887">
    <property type="term" value="F:ATP hydrolysis activity"/>
    <property type="evidence" value="ECO:0007669"/>
    <property type="project" value="InterPro"/>
</dbReference>
<dbReference type="SUPFAM" id="SSF52540">
    <property type="entry name" value="P-loop containing nucleoside triphosphate hydrolases"/>
    <property type="match status" value="1"/>
</dbReference>
<gene>
    <name evidence="3" type="primary">yhcM_1</name>
    <name evidence="3" type="ORF">NCTC13038_02583</name>
</gene>
<keyword evidence="2" id="KW-0067">ATP-binding</keyword>
<dbReference type="InterPro" id="IPR005654">
    <property type="entry name" value="ATPase_AFG1-like"/>
</dbReference>
<proteinExistence type="predicted"/>
<name>A0A485BJJ5_RAOTE</name>
<dbReference type="EMBL" id="CAADJG010000002">
    <property type="protein sequence ID" value="VFS72376.1"/>
    <property type="molecule type" value="Genomic_DNA"/>
</dbReference>
<dbReference type="NCBIfam" id="NF040713">
    <property type="entry name" value="ZapE"/>
    <property type="match status" value="1"/>
</dbReference>
<dbReference type="GO" id="GO:0051301">
    <property type="term" value="P:cell division"/>
    <property type="evidence" value="ECO:0007669"/>
    <property type="project" value="TreeGrafter"/>
</dbReference>
<dbReference type="InterPro" id="IPR027417">
    <property type="entry name" value="P-loop_NTPase"/>
</dbReference>
<evidence type="ECO:0000256" key="2">
    <source>
        <dbReference type="ARBA" id="ARBA00022840"/>
    </source>
</evidence>
<dbReference type="GO" id="GO:0005737">
    <property type="term" value="C:cytoplasm"/>
    <property type="evidence" value="ECO:0007669"/>
    <property type="project" value="TreeGrafter"/>
</dbReference>
<dbReference type="AlphaFoldDB" id="A0A485BJJ5"/>
<evidence type="ECO:0000256" key="1">
    <source>
        <dbReference type="ARBA" id="ARBA00022741"/>
    </source>
</evidence>
<dbReference type="PANTHER" id="PTHR12169:SF6">
    <property type="entry name" value="AFG1-LIKE ATPASE"/>
    <property type="match status" value="1"/>
</dbReference>
<sequence length="341" mass="37786">MTQGTSDFSFTALMARRARELALSLDSDQQALVAQLDALGRRLLAQSAAPGKGLYVWGRTGRGKSLLVDSFFAGLPLAAKRRVHFHSFFRELHQRLNAPTSPSLPAVIAQMTDGCGLICFDEFHLHDPADAMLVKPLLAQLFQRGVVLMATSNYPPERLLEDPLYHARFLPSIALIKQHMTVVALDGEEDYRARHAPAESPFCQGLLLIQPSDHTRRRHALPELAARALTLPVGYRTLEVASAPAAFLHFTFSQLCQGPTSVMDYLTLCESHSCWLLDAVPPLGHAGPAAQQRFINLVDVLYEKQCRLVLVSECGLPELVAGVEREDIQRTYSRLQQLRQG</sequence>
<evidence type="ECO:0000313" key="4">
    <source>
        <dbReference type="Proteomes" id="UP000332594"/>
    </source>
</evidence>
<evidence type="ECO:0000313" key="3">
    <source>
        <dbReference type="EMBL" id="VFS72376.1"/>
    </source>
</evidence>
<reference evidence="3 4" key="1">
    <citation type="submission" date="2019-03" db="EMBL/GenBank/DDBJ databases">
        <authorList>
            <consortium name="Pathogen Informatics"/>
        </authorList>
    </citation>
    <scope>NUCLEOTIDE SEQUENCE [LARGE SCALE GENOMIC DNA]</scope>
    <source>
        <strain evidence="3 4">NCTC13038</strain>
    </source>
</reference>
<dbReference type="Gene3D" id="3.40.50.300">
    <property type="entry name" value="P-loop containing nucleotide triphosphate hydrolases"/>
    <property type="match status" value="1"/>
</dbReference>
<keyword evidence="1" id="KW-0547">Nucleotide-binding</keyword>
<accession>A0A485BJJ5</accession>